<accession>A0A2G2ZJH9</accession>
<evidence type="ECO:0000313" key="3">
    <source>
        <dbReference type="Proteomes" id="UP000222542"/>
    </source>
</evidence>
<comment type="caution">
    <text evidence="2">The sequence shown here is derived from an EMBL/GenBank/DDBJ whole genome shotgun (WGS) entry which is preliminary data.</text>
</comment>
<dbReference type="Gramene" id="PHT82084">
    <property type="protein sequence ID" value="PHT82084"/>
    <property type="gene ID" value="T459_15099"/>
</dbReference>
<feature type="chain" id="PRO_5013794121" description="Transmembrane protein" evidence="1">
    <location>
        <begin position="31"/>
        <end position="91"/>
    </location>
</feature>
<dbReference type="Proteomes" id="UP000222542">
    <property type="component" value="Unassembled WGS sequence"/>
</dbReference>
<evidence type="ECO:0000256" key="1">
    <source>
        <dbReference type="SAM" id="SignalP"/>
    </source>
</evidence>
<reference evidence="2 3" key="1">
    <citation type="journal article" date="2014" name="Nat. Genet.">
        <title>Genome sequence of the hot pepper provides insights into the evolution of pungency in Capsicum species.</title>
        <authorList>
            <person name="Kim S."/>
            <person name="Park M."/>
            <person name="Yeom S.I."/>
            <person name="Kim Y.M."/>
            <person name="Lee J.M."/>
            <person name="Lee H.A."/>
            <person name="Seo E."/>
            <person name="Choi J."/>
            <person name="Cheong K."/>
            <person name="Kim K.T."/>
            <person name="Jung K."/>
            <person name="Lee G.W."/>
            <person name="Oh S.K."/>
            <person name="Bae C."/>
            <person name="Kim S.B."/>
            <person name="Lee H.Y."/>
            <person name="Kim S.Y."/>
            <person name="Kim M.S."/>
            <person name="Kang B.C."/>
            <person name="Jo Y.D."/>
            <person name="Yang H.B."/>
            <person name="Jeong H.J."/>
            <person name="Kang W.H."/>
            <person name="Kwon J.K."/>
            <person name="Shin C."/>
            <person name="Lim J.Y."/>
            <person name="Park J.H."/>
            <person name="Huh J.H."/>
            <person name="Kim J.S."/>
            <person name="Kim B.D."/>
            <person name="Cohen O."/>
            <person name="Paran I."/>
            <person name="Suh M.C."/>
            <person name="Lee S.B."/>
            <person name="Kim Y.K."/>
            <person name="Shin Y."/>
            <person name="Noh S.J."/>
            <person name="Park J."/>
            <person name="Seo Y.S."/>
            <person name="Kwon S.Y."/>
            <person name="Kim H.A."/>
            <person name="Park J.M."/>
            <person name="Kim H.J."/>
            <person name="Choi S.B."/>
            <person name="Bosland P.W."/>
            <person name="Reeves G."/>
            <person name="Jo S.H."/>
            <person name="Lee B.W."/>
            <person name="Cho H.T."/>
            <person name="Choi H.S."/>
            <person name="Lee M.S."/>
            <person name="Yu Y."/>
            <person name="Do Choi Y."/>
            <person name="Park B.S."/>
            <person name="van Deynze A."/>
            <person name="Ashrafi H."/>
            <person name="Hill T."/>
            <person name="Kim W.T."/>
            <person name="Pai H.S."/>
            <person name="Ahn H.K."/>
            <person name="Yeam I."/>
            <person name="Giovannoni J.J."/>
            <person name="Rose J.K."/>
            <person name="Sorensen I."/>
            <person name="Lee S.J."/>
            <person name="Kim R.W."/>
            <person name="Choi I.Y."/>
            <person name="Choi B.S."/>
            <person name="Lim J.S."/>
            <person name="Lee Y.H."/>
            <person name="Choi D."/>
        </authorList>
    </citation>
    <scope>NUCLEOTIDE SEQUENCE [LARGE SCALE GENOMIC DNA]</scope>
    <source>
        <strain evidence="3">cv. CM334</strain>
    </source>
</reference>
<feature type="signal peptide" evidence="1">
    <location>
        <begin position="1"/>
        <end position="30"/>
    </location>
</feature>
<organism evidence="2 3">
    <name type="scientific">Capsicum annuum</name>
    <name type="common">Capsicum pepper</name>
    <dbReference type="NCBI Taxonomy" id="4072"/>
    <lineage>
        <taxon>Eukaryota</taxon>
        <taxon>Viridiplantae</taxon>
        <taxon>Streptophyta</taxon>
        <taxon>Embryophyta</taxon>
        <taxon>Tracheophyta</taxon>
        <taxon>Spermatophyta</taxon>
        <taxon>Magnoliopsida</taxon>
        <taxon>eudicotyledons</taxon>
        <taxon>Gunneridae</taxon>
        <taxon>Pentapetalae</taxon>
        <taxon>asterids</taxon>
        <taxon>lamiids</taxon>
        <taxon>Solanales</taxon>
        <taxon>Solanaceae</taxon>
        <taxon>Solanoideae</taxon>
        <taxon>Capsiceae</taxon>
        <taxon>Capsicum</taxon>
    </lineage>
</organism>
<evidence type="ECO:0000313" key="2">
    <source>
        <dbReference type="EMBL" id="PHT82084.1"/>
    </source>
</evidence>
<protein>
    <recommendedName>
        <fullName evidence="4">Transmembrane protein</fullName>
    </recommendedName>
</protein>
<keyword evidence="1" id="KW-0732">Signal</keyword>
<dbReference type="OMA" id="WASPITK"/>
<proteinExistence type="predicted"/>
<dbReference type="AlphaFoldDB" id="A0A2G2ZJH9"/>
<reference evidence="2 3" key="2">
    <citation type="journal article" date="2017" name="Genome Biol.">
        <title>New reference genome sequences of hot pepper reveal the massive evolution of plant disease-resistance genes by retroduplication.</title>
        <authorList>
            <person name="Kim S."/>
            <person name="Park J."/>
            <person name="Yeom S.I."/>
            <person name="Kim Y.M."/>
            <person name="Seo E."/>
            <person name="Kim K.T."/>
            <person name="Kim M.S."/>
            <person name="Lee J.M."/>
            <person name="Cheong K."/>
            <person name="Shin H.S."/>
            <person name="Kim S.B."/>
            <person name="Han K."/>
            <person name="Lee J."/>
            <person name="Park M."/>
            <person name="Lee H.A."/>
            <person name="Lee H.Y."/>
            <person name="Lee Y."/>
            <person name="Oh S."/>
            <person name="Lee J.H."/>
            <person name="Choi E."/>
            <person name="Choi E."/>
            <person name="Lee S.E."/>
            <person name="Jeon J."/>
            <person name="Kim H."/>
            <person name="Choi G."/>
            <person name="Song H."/>
            <person name="Lee J."/>
            <person name="Lee S.C."/>
            <person name="Kwon J.K."/>
            <person name="Lee H.Y."/>
            <person name="Koo N."/>
            <person name="Hong Y."/>
            <person name="Kim R.W."/>
            <person name="Kang W.H."/>
            <person name="Huh J.H."/>
            <person name="Kang B.C."/>
            <person name="Yang T.J."/>
            <person name="Lee Y.H."/>
            <person name="Bennetzen J.L."/>
            <person name="Choi D."/>
        </authorList>
    </citation>
    <scope>NUCLEOTIDE SEQUENCE [LARGE SCALE GENOMIC DNA]</scope>
    <source>
        <strain evidence="3">cv. CM334</strain>
    </source>
</reference>
<sequence length="91" mass="10321">MADRKKTKSSLLLFVVLFLWLVLIGQSVMGWASPMSPRCGTKPKKLVDKRYEGISFEDTNIKVEDDYGGDENNFANFYRQHEDIPSPGVGH</sequence>
<gene>
    <name evidence="2" type="ORF">T459_15099</name>
</gene>
<name>A0A2G2ZJH9_CAPAN</name>
<dbReference type="EMBL" id="AYRZ02000005">
    <property type="protein sequence ID" value="PHT82084.1"/>
    <property type="molecule type" value="Genomic_DNA"/>
</dbReference>
<evidence type="ECO:0008006" key="4">
    <source>
        <dbReference type="Google" id="ProtNLM"/>
    </source>
</evidence>
<keyword evidence="3" id="KW-1185">Reference proteome</keyword>